<keyword evidence="3" id="KW-0418">Kinase</keyword>
<dbReference type="InterPro" id="IPR032675">
    <property type="entry name" value="LRR_dom_sf"/>
</dbReference>
<comment type="caution">
    <text evidence="3">The sequence shown here is derived from an EMBL/GenBank/DDBJ whole genome shotgun (WGS) entry which is preliminary data.</text>
</comment>
<keyword evidence="3" id="KW-0808">Transferase</keyword>
<dbReference type="Gene3D" id="3.80.10.10">
    <property type="entry name" value="Ribonuclease Inhibitor"/>
    <property type="match status" value="1"/>
</dbReference>
<evidence type="ECO:0000313" key="4">
    <source>
        <dbReference type="Proteomes" id="UP001140949"/>
    </source>
</evidence>
<sequence length="166" mass="18051">MGNLVNLRELHLHVNGIVGSIPISLCNASKMIGLEVTTNNLTGPVSATLGKLMPFLQWLLMGDNALSGGLDFIASLANCKDLNVFEVITNQFEGVLPDAYGNLSMNLQYFYVSDNHISEKIPAGLGNLSSLISLNLSSNELRGTISRTLWRLKKLQVIHLGSNRIT</sequence>
<keyword evidence="1" id="KW-0433">Leucine-rich repeat</keyword>
<evidence type="ECO:0000256" key="2">
    <source>
        <dbReference type="ARBA" id="ARBA00022737"/>
    </source>
</evidence>
<dbReference type="Proteomes" id="UP001140949">
    <property type="component" value="Unassembled WGS sequence"/>
</dbReference>
<evidence type="ECO:0000256" key="1">
    <source>
        <dbReference type="ARBA" id="ARBA00022614"/>
    </source>
</evidence>
<dbReference type="PANTHER" id="PTHR48064">
    <property type="entry name" value="OS01G0750400 PROTEIN"/>
    <property type="match status" value="1"/>
</dbReference>
<dbReference type="PANTHER" id="PTHR48064:SF8">
    <property type="entry name" value="RECEPTOR PROTEIN-TYROSINE KINASE CEPR2-LIKE"/>
    <property type="match status" value="1"/>
</dbReference>
<organism evidence="3 4">
    <name type="scientific">Iris pallida</name>
    <name type="common">Sweet iris</name>
    <dbReference type="NCBI Taxonomy" id="29817"/>
    <lineage>
        <taxon>Eukaryota</taxon>
        <taxon>Viridiplantae</taxon>
        <taxon>Streptophyta</taxon>
        <taxon>Embryophyta</taxon>
        <taxon>Tracheophyta</taxon>
        <taxon>Spermatophyta</taxon>
        <taxon>Magnoliopsida</taxon>
        <taxon>Liliopsida</taxon>
        <taxon>Asparagales</taxon>
        <taxon>Iridaceae</taxon>
        <taxon>Iridoideae</taxon>
        <taxon>Irideae</taxon>
        <taxon>Iris</taxon>
    </lineage>
</organism>
<gene>
    <name evidence="3" type="ORF">M6B38_102315</name>
</gene>
<protein>
    <submittedName>
        <fullName evidence="3">LRR receptor-like serine/threonine-protein kinase</fullName>
    </submittedName>
</protein>
<dbReference type="InterPro" id="IPR001611">
    <property type="entry name" value="Leu-rich_rpt"/>
</dbReference>
<keyword evidence="4" id="KW-1185">Reference proteome</keyword>
<dbReference type="EMBL" id="JANAVB010000194">
    <property type="protein sequence ID" value="KAJ6854294.1"/>
    <property type="molecule type" value="Genomic_DNA"/>
</dbReference>
<dbReference type="InterPro" id="IPR053038">
    <property type="entry name" value="RLP_Defense"/>
</dbReference>
<reference evidence="3" key="1">
    <citation type="journal article" date="2023" name="GigaByte">
        <title>Genome assembly of the bearded iris, Iris pallida Lam.</title>
        <authorList>
            <person name="Bruccoleri R.E."/>
            <person name="Oakeley E.J."/>
            <person name="Faust A.M.E."/>
            <person name="Altorfer M."/>
            <person name="Dessus-Babus S."/>
            <person name="Burckhardt D."/>
            <person name="Oertli M."/>
            <person name="Naumann U."/>
            <person name="Petersen F."/>
            <person name="Wong J."/>
        </authorList>
    </citation>
    <scope>NUCLEOTIDE SEQUENCE</scope>
    <source>
        <strain evidence="3">GSM-AAB239-AS_SAM_17_03QT</strain>
    </source>
</reference>
<proteinExistence type="predicted"/>
<keyword evidence="2" id="KW-0677">Repeat</keyword>
<name>A0AAX6ISD8_IRIPA</name>
<reference evidence="3" key="2">
    <citation type="submission" date="2023-04" db="EMBL/GenBank/DDBJ databases">
        <authorList>
            <person name="Bruccoleri R.E."/>
            <person name="Oakeley E.J."/>
            <person name="Faust A.-M."/>
            <person name="Dessus-Babus S."/>
            <person name="Altorfer M."/>
            <person name="Burckhardt D."/>
            <person name="Oertli M."/>
            <person name="Naumann U."/>
            <person name="Petersen F."/>
            <person name="Wong J."/>
        </authorList>
    </citation>
    <scope>NUCLEOTIDE SEQUENCE</scope>
    <source>
        <strain evidence="3">GSM-AAB239-AS_SAM_17_03QT</strain>
        <tissue evidence="3">Leaf</tissue>
    </source>
</reference>
<dbReference type="AlphaFoldDB" id="A0AAX6ISD8"/>
<keyword evidence="3" id="KW-0675">Receptor</keyword>
<dbReference type="Pfam" id="PF13855">
    <property type="entry name" value="LRR_8"/>
    <property type="match status" value="1"/>
</dbReference>
<evidence type="ECO:0000313" key="3">
    <source>
        <dbReference type="EMBL" id="KAJ6854294.1"/>
    </source>
</evidence>
<dbReference type="Pfam" id="PF00560">
    <property type="entry name" value="LRR_1"/>
    <property type="match status" value="1"/>
</dbReference>
<dbReference type="FunFam" id="3.80.10.10:FF:000383">
    <property type="entry name" value="Leucine-rich repeat receptor protein kinase EMS1"/>
    <property type="match status" value="1"/>
</dbReference>
<dbReference type="SUPFAM" id="SSF52058">
    <property type="entry name" value="L domain-like"/>
    <property type="match status" value="1"/>
</dbReference>
<accession>A0AAX6ISD8</accession>
<dbReference type="GO" id="GO:0016301">
    <property type="term" value="F:kinase activity"/>
    <property type="evidence" value="ECO:0007669"/>
    <property type="project" value="UniProtKB-KW"/>
</dbReference>